<evidence type="ECO:0000313" key="2">
    <source>
        <dbReference type="Proteomes" id="UP000038750"/>
    </source>
</evidence>
<dbReference type="GO" id="GO:0004731">
    <property type="term" value="F:purine-nucleoside phosphorylase activity"/>
    <property type="evidence" value="ECO:0007669"/>
    <property type="project" value="UniProtKB-EC"/>
</dbReference>
<gene>
    <name evidence="1" type="ORF">ERS008530_01583</name>
</gene>
<dbReference type="eggNOG" id="COG1683">
    <property type="taxonomic scope" value="Bacteria"/>
</dbReference>
<keyword evidence="1" id="KW-0328">Glycosyltransferase</keyword>
<dbReference type="Proteomes" id="UP000038750">
    <property type="component" value="Unassembled WGS sequence"/>
</dbReference>
<dbReference type="AlphaFoldDB" id="A0A0T9M3V4"/>
<dbReference type="InterPro" id="IPR007553">
    <property type="entry name" value="2-thiour_desulf"/>
</dbReference>
<dbReference type="EMBL" id="CPZJ01000005">
    <property type="protein sequence ID" value="CNF58415.1"/>
    <property type="molecule type" value="Genomic_DNA"/>
</dbReference>
<dbReference type="PANTHER" id="PTHR30087">
    <property type="entry name" value="INNER MEMBRANE PROTEIN"/>
    <property type="match status" value="1"/>
</dbReference>
<organism evidence="1 2">
    <name type="scientific">Yersinia intermedia</name>
    <dbReference type="NCBI Taxonomy" id="631"/>
    <lineage>
        <taxon>Bacteria</taxon>
        <taxon>Pseudomonadati</taxon>
        <taxon>Pseudomonadota</taxon>
        <taxon>Gammaproteobacteria</taxon>
        <taxon>Enterobacterales</taxon>
        <taxon>Yersiniaceae</taxon>
        <taxon>Yersinia</taxon>
    </lineage>
</organism>
<keyword evidence="1" id="KW-0808">Transferase</keyword>
<evidence type="ECO:0000313" key="1">
    <source>
        <dbReference type="EMBL" id="CNF58415.1"/>
    </source>
</evidence>
<dbReference type="Pfam" id="PF04463">
    <property type="entry name" value="2-thiour_desulf"/>
    <property type="match status" value="1"/>
</dbReference>
<dbReference type="PANTHER" id="PTHR30087:SF1">
    <property type="entry name" value="HYPOTHETICAL CYTOSOLIC PROTEIN"/>
    <property type="match status" value="1"/>
</dbReference>
<sequence>MQLHDLQLLISYYQHNHHFLFTDNIKVDNYVESKPARILISACLMGKPVRYNGSALSVSDEIIQRWQDEGRLVLVCPELSAGMPVPRPPAEIQQGNGEAVLQGLARVMEQWGNDVSREFLQGAYQALELAQKHCCTVAILTEGSPSCGSSRIYDGHFSGTQRTGQGVTTALLRRHGITVFSHHQLDQADDFLRSSSQIKVEN</sequence>
<dbReference type="EC" id="2.4.2.1" evidence="1"/>
<protein>
    <submittedName>
        <fullName evidence="1">Purine nucleoside phosphorylase</fullName>
        <ecNumber evidence="1">2.4.2.1</ecNumber>
    </submittedName>
</protein>
<accession>A0A0T9M3V4</accession>
<reference evidence="1 2" key="1">
    <citation type="submission" date="2015-03" db="EMBL/GenBank/DDBJ databases">
        <authorList>
            <person name="Murphy D."/>
        </authorList>
    </citation>
    <scope>NUCLEOTIDE SEQUENCE [LARGE SCALE GENOMIC DNA]</scope>
    <source>
        <strain evidence="1 2">BR165/97</strain>
    </source>
</reference>
<proteinExistence type="predicted"/>
<name>A0A0T9M3V4_YERIN</name>
<dbReference type="STRING" id="631.CH53_4020"/>